<dbReference type="STRING" id="84022.CACET_c31330"/>
<proteinExistence type="predicted"/>
<accession>A0A0D8IB60</accession>
<keyword evidence="3" id="KW-0949">S-adenosyl-L-methionine</keyword>
<dbReference type="SUPFAM" id="SSF53335">
    <property type="entry name" value="S-adenosyl-L-methionine-dependent methyltransferases"/>
    <property type="match status" value="1"/>
</dbReference>
<organism evidence="5 6">
    <name type="scientific">Clostridium aceticum</name>
    <dbReference type="NCBI Taxonomy" id="84022"/>
    <lineage>
        <taxon>Bacteria</taxon>
        <taxon>Bacillati</taxon>
        <taxon>Bacillota</taxon>
        <taxon>Clostridia</taxon>
        <taxon>Eubacteriales</taxon>
        <taxon>Clostridiaceae</taxon>
        <taxon>Clostridium</taxon>
    </lineage>
</organism>
<dbReference type="PATRIC" id="fig|84022.5.peg.3724"/>
<dbReference type="Gene3D" id="3.40.50.150">
    <property type="entry name" value="Vaccinia Virus protein VP39"/>
    <property type="match status" value="1"/>
</dbReference>
<evidence type="ECO:0000256" key="1">
    <source>
        <dbReference type="ARBA" id="ARBA00022603"/>
    </source>
</evidence>
<gene>
    <name evidence="5" type="ORF">CACET_c31330</name>
</gene>
<evidence type="ECO:0000256" key="2">
    <source>
        <dbReference type="ARBA" id="ARBA00022679"/>
    </source>
</evidence>
<dbReference type="PANTHER" id="PTHR43464">
    <property type="entry name" value="METHYLTRANSFERASE"/>
    <property type="match status" value="1"/>
</dbReference>
<dbReference type="InterPro" id="IPR013216">
    <property type="entry name" value="Methyltransf_11"/>
</dbReference>
<dbReference type="GO" id="GO:0032259">
    <property type="term" value="P:methylation"/>
    <property type="evidence" value="ECO:0007669"/>
    <property type="project" value="UniProtKB-KW"/>
</dbReference>
<name>A0A0D8IB60_9CLOT</name>
<dbReference type="CDD" id="cd02440">
    <property type="entry name" value="AdoMet_MTases"/>
    <property type="match status" value="1"/>
</dbReference>
<dbReference type="KEGG" id="cace:CACET_c31330"/>
<dbReference type="InterPro" id="IPR029063">
    <property type="entry name" value="SAM-dependent_MTases_sf"/>
</dbReference>
<dbReference type="Proteomes" id="UP000035704">
    <property type="component" value="Chromosome"/>
</dbReference>
<evidence type="ECO:0000256" key="3">
    <source>
        <dbReference type="ARBA" id="ARBA00022691"/>
    </source>
</evidence>
<reference evidence="5 6" key="1">
    <citation type="submission" date="2014-10" db="EMBL/GenBank/DDBJ databases">
        <title>Genome sequence of Clostridium aceticum DSM 1496.</title>
        <authorList>
            <person name="Poehlein A."/>
            <person name="Schiel-Bengelsdorf B."/>
            <person name="Gottschalk G."/>
            <person name="Duerre P."/>
            <person name="Daniel R."/>
        </authorList>
    </citation>
    <scope>NUCLEOTIDE SEQUENCE [LARGE SCALE GENOMIC DNA]</scope>
    <source>
        <strain evidence="5 6">DSM 1496</strain>
    </source>
</reference>
<keyword evidence="1 5" id="KW-0489">Methyltransferase</keyword>
<keyword evidence="2 5" id="KW-0808">Transferase</keyword>
<dbReference type="AlphaFoldDB" id="A0A0D8IB60"/>
<sequence length="248" mass="28094">MSLKQKVEEGWKISAEGYSEFIKDELNNGQKEIWTNLILENAPKEGKLKILDVGTGPGFFSIILSLAGHDVVGIDASEDMIKCAKENAEKAGVSPVFRVMDSHCVTFPDESFDLIVSRNVVWTLVSPQSAYRDWLRLLKKGGRVLVFDADWLGDCRDVSLKAQREKDSLEYTKNYGEPRVSYKDAEKARGWRVNLPLASEIRPDWDLKTMEKVGYGSIKCIIVSDRVYDKPRLLLNRSVPMFMVQGDK</sequence>
<feature type="domain" description="Methyltransferase type 11" evidence="4">
    <location>
        <begin position="51"/>
        <end position="145"/>
    </location>
</feature>
<evidence type="ECO:0000313" key="6">
    <source>
        <dbReference type="Proteomes" id="UP000035704"/>
    </source>
</evidence>
<evidence type="ECO:0000313" key="5">
    <source>
        <dbReference type="EMBL" id="AKL96577.1"/>
    </source>
</evidence>
<keyword evidence="6" id="KW-1185">Reference proteome</keyword>
<protein>
    <submittedName>
        <fullName evidence="5">Methyltransferase type 11</fullName>
    </submittedName>
</protein>
<dbReference type="GO" id="GO:0008757">
    <property type="term" value="F:S-adenosylmethionine-dependent methyltransferase activity"/>
    <property type="evidence" value="ECO:0007669"/>
    <property type="project" value="InterPro"/>
</dbReference>
<dbReference type="RefSeq" id="WP_044824404.1">
    <property type="nucleotide sequence ID" value="NZ_CP009687.1"/>
</dbReference>
<dbReference type="OrthoDB" id="5522265at2"/>
<evidence type="ECO:0000259" key="4">
    <source>
        <dbReference type="Pfam" id="PF08241"/>
    </source>
</evidence>
<dbReference type="PANTHER" id="PTHR43464:SF19">
    <property type="entry name" value="UBIQUINONE BIOSYNTHESIS O-METHYLTRANSFERASE, MITOCHONDRIAL"/>
    <property type="match status" value="1"/>
</dbReference>
<dbReference type="EMBL" id="CP009687">
    <property type="protein sequence ID" value="AKL96577.1"/>
    <property type="molecule type" value="Genomic_DNA"/>
</dbReference>
<dbReference type="Pfam" id="PF08241">
    <property type="entry name" value="Methyltransf_11"/>
    <property type="match status" value="1"/>
</dbReference>